<feature type="binding site" evidence="9">
    <location>
        <position position="283"/>
    </location>
    <ligand>
        <name>Mn(2+)</name>
        <dbReference type="ChEBI" id="CHEBI:29035"/>
        <label>1</label>
    </ligand>
</feature>
<keyword evidence="6 9" id="KW-0479">Metal-binding</keyword>
<dbReference type="PRINTS" id="PR00481">
    <property type="entry name" value="LAMNOPPTDASE"/>
</dbReference>
<dbReference type="PANTHER" id="PTHR11963">
    <property type="entry name" value="LEUCINE AMINOPEPTIDASE-RELATED"/>
    <property type="match status" value="1"/>
</dbReference>
<feature type="binding site" evidence="9">
    <location>
        <position position="278"/>
    </location>
    <ligand>
        <name>Mn(2+)</name>
        <dbReference type="ChEBI" id="CHEBI:29035"/>
        <label>2</label>
    </ligand>
</feature>
<evidence type="ECO:0000256" key="6">
    <source>
        <dbReference type="ARBA" id="ARBA00022723"/>
    </source>
</evidence>
<comment type="function">
    <text evidence="9">Presumably involved in the processing and regular turnover of intracellular proteins. Catalyzes the removal of unsubstituted N-terminal amino acids from various peptides.</text>
</comment>
<feature type="binding site" evidence="9">
    <location>
        <position position="283"/>
    </location>
    <ligand>
        <name>Mn(2+)</name>
        <dbReference type="ChEBI" id="CHEBI:29035"/>
        <label>2</label>
    </ligand>
</feature>
<evidence type="ECO:0000256" key="9">
    <source>
        <dbReference type="HAMAP-Rule" id="MF_00181"/>
    </source>
</evidence>
<evidence type="ECO:0000256" key="7">
    <source>
        <dbReference type="ARBA" id="ARBA00022801"/>
    </source>
</evidence>
<comment type="catalytic activity">
    <reaction evidence="1 9">
        <text>Release of an N-terminal amino acid, Xaa-|-Yaa-, in which Xaa is preferably Leu, but may be other amino acids including Pro although not Arg or Lys, and Yaa may be Pro. Amino acid amides and methyl esters are also readily hydrolyzed, but rates on arylamides are exceedingly low.</text>
        <dbReference type="EC" id="3.4.11.1"/>
    </reaction>
</comment>
<evidence type="ECO:0000256" key="1">
    <source>
        <dbReference type="ARBA" id="ARBA00000135"/>
    </source>
</evidence>
<dbReference type="Gene3D" id="3.40.630.10">
    <property type="entry name" value="Zn peptidases"/>
    <property type="match status" value="1"/>
</dbReference>
<dbReference type="PROSITE" id="PS00631">
    <property type="entry name" value="CYTOSOL_AP"/>
    <property type="match status" value="1"/>
</dbReference>
<dbReference type="GO" id="GO:0006508">
    <property type="term" value="P:proteolysis"/>
    <property type="evidence" value="ECO:0007669"/>
    <property type="project" value="UniProtKB-KW"/>
</dbReference>
<proteinExistence type="inferred from homology"/>
<comment type="catalytic activity">
    <reaction evidence="2 9">
        <text>Release of an N-terminal amino acid, preferentially leucine, but not glutamic or aspartic acids.</text>
        <dbReference type="EC" id="3.4.11.10"/>
    </reaction>
</comment>
<dbReference type="EC" id="3.4.11.1" evidence="9"/>
<dbReference type="PANTHER" id="PTHR11963:SF23">
    <property type="entry name" value="CYTOSOL AMINOPEPTIDASE"/>
    <property type="match status" value="1"/>
</dbReference>
<evidence type="ECO:0000256" key="2">
    <source>
        <dbReference type="ARBA" id="ARBA00000967"/>
    </source>
</evidence>
<comment type="cofactor">
    <cofactor evidence="9">
        <name>Mn(2+)</name>
        <dbReference type="ChEBI" id="CHEBI:29035"/>
    </cofactor>
    <text evidence="9">Binds 2 manganese ions per subunit.</text>
</comment>
<dbReference type="Gene3D" id="3.40.220.10">
    <property type="entry name" value="Leucine Aminopeptidase, subunit E, domain 1"/>
    <property type="match status" value="1"/>
</dbReference>
<dbReference type="EC" id="3.4.11.10" evidence="9"/>
<comment type="similarity">
    <text evidence="3 9">Belongs to the peptidase M17 family.</text>
</comment>
<evidence type="ECO:0000313" key="11">
    <source>
        <dbReference type="EMBL" id="EFF83870.1"/>
    </source>
</evidence>
<dbReference type="Proteomes" id="UP000003085">
    <property type="component" value="Unassembled WGS sequence"/>
</dbReference>
<evidence type="ECO:0000313" key="12">
    <source>
        <dbReference type="Proteomes" id="UP000003085"/>
    </source>
</evidence>
<feature type="binding site" evidence="9">
    <location>
        <position position="301"/>
    </location>
    <ligand>
        <name>Mn(2+)</name>
        <dbReference type="ChEBI" id="CHEBI:29035"/>
        <label>2</label>
    </ligand>
</feature>
<evidence type="ECO:0000256" key="3">
    <source>
        <dbReference type="ARBA" id="ARBA00009528"/>
    </source>
</evidence>
<dbReference type="SUPFAM" id="SSF53187">
    <property type="entry name" value="Zn-dependent exopeptidases"/>
    <property type="match status" value="1"/>
</dbReference>
<feature type="binding site" evidence="9">
    <location>
        <position position="362"/>
    </location>
    <ligand>
        <name>Mn(2+)</name>
        <dbReference type="ChEBI" id="CHEBI:29035"/>
        <label>2</label>
    </ligand>
</feature>
<evidence type="ECO:0000256" key="8">
    <source>
        <dbReference type="ARBA" id="ARBA00023211"/>
    </source>
</evidence>
<dbReference type="CDD" id="cd00433">
    <property type="entry name" value="Peptidase_M17"/>
    <property type="match status" value="1"/>
</dbReference>
<keyword evidence="7 9" id="KW-0378">Hydrolase</keyword>
<organism evidence="11 12">
    <name type="scientific">Acinetobacter haemolyticus ATCC 19194</name>
    <dbReference type="NCBI Taxonomy" id="707232"/>
    <lineage>
        <taxon>Bacteria</taxon>
        <taxon>Pseudomonadati</taxon>
        <taxon>Pseudomonadota</taxon>
        <taxon>Gammaproteobacteria</taxon>
        <taxon>Moraxellales</taxon>
        <taxon>Moraxellaceae</taxon>
        <taxon>Acinetobacter</taxon>
    </lineage>
</organism>
<dbReference type="FunFam" id="3.40.630.10:FF:000004">
    <property type="entry name" value="Probable cytosol aminopeptidase"/>
    <property type="match status" value="1"/>
</dbReference>
<dbReference type="Pfam" id="PF00883">
    <property type="entry name" value="Peptidase_M17"/>
    <property type="match status" value="1"/>
</dbReference>
<feature type="active site" evidence="9">
    <location>
        <position position="290"/>
    </location>
</feature>
<dbReference type="InterPro" id="IPR011356">
    <property type="entry name" value="Leucine_aapep/pepB"/>
</dbReference>
<dbReference type="InterPro" id="IPR023042">
    <property type="entry name" value="Peptidase_M17_leu_NH2_pept"/>
</dbReference>
<dbReference type="GO" id="GO:0070006">
    <property type="term" value="F:metalloaminopeptidase activity"/>
    <property type="evidence" value="ECO:0007669"/>
    <property type="project" value="InterPro"/>
</dbReference>
<name>D4XLP5_ACIHA</name>
<gene>
    <name evidence="9 11" type="primary">pepA</name>
    <name evidence="11" type="ORF">HMP0015_0637</name>
</gene>
<feature type="binding site" evidence="9">
    <location>
        <position position="360"/>
    </location>
    <ligand>
        <name>Mn(2+)</name>
        <dbReference type="ChEBI" id="CHEBI:29035"/>
        <label>1</label>
    </ligand>
</feature>
<dbReference type="HOGENOM" id="CLU_013734_0_1_6"/>
<dbReference type="GO" id="GO:0005737">
    <property type="term" value="C:cytoplasm"/>
    <property type="evidence" value="ECO:0007669"/>
    <property type="project" value="UniProtKB-SubCell"/>
</dbReference>
<dbReference type="InterPro" id="IPR043472">
    <property type="entry name" value="Macro_dom-like"/>
</dbReference>
<dbReference type="EMBL" id="ADMT01000087">
    <property type="protein sequence ID" value="EFF83870.1"/>
    <property type="molecule type" value="Genomic_DNA"/>
</dbReference>
<evidence type="ECO:0000256" key="5">
    <source>
        <dbReference type="ARBA" id="ARBA00022670"/>
    </source>
</evidence>
<reference evidence="12" key="1">
    <citation type="submission" date="2010-03" db="EMBL/GenBank/DDBJ databases">
        <title>Complete sequence of Mobiluncus curtisii ATCC 43063.</title>
        <authorList>
            <person name="Muzny D."/>
            <person name="Qin X."/>
            <person name="Deng J."/>
            <person name="Jiang H."/>
            <person name="Liu Y."/>
            <person name="Qu J."/>
            <person name="Song X.-Z."/>
            <person name="Zhang L."/>
            <person name="Thornton R."/>
            <person name="Coyle M."/>
            <person name="Francisco L."/>
            <person name="Jackson L."/>
            <person name="Javaid M."/>
            <person name="Korchina V."/>
            <person name="Kovar C."/>
            <person name="Mata R."/>
            <person name="Mathew T."/>
            <person name="Ngo R."/>
            <person name="Nguyen L."/>
            <person name="Nguyen N."/>
            <person name="Okwuonu G."/>
            <person name="Ongeri F."/>
            <person name="Pham C."/>
            <person name="Simmons D."/>
            <person name="Wilczek-Boney K."/>
            <person name="Hale W."/>
            <person name="Jakkamsetti A."/>
            <person name="Pham P."/>
            <person name="Ruth R."/>
            <person name="San Lucas F."/>
            <person name="Warren J."/>
            <person name="Zhang J."/>
            <person name="Zhao Z."/>
            <person name="Zhou C."/>
            <person name="Zhu D."/>
            <person name="Lee S."/>
            <person name="Bess C."/>
            <person name="Blankenburg K."/>
            <person name="Forbes L."/>
            <person name="Fu Q."/>
            <person name="Gubbala S."/>
            <person name="Hirani K."/>
            <person name="Jayaseelan J.C."/>
            <person name="Lara F."/>
            <person name="Munidasa M."/>
            <person name="Palculict T."/>
            <person name="Patil S."/>
            <person name="Pu L.-L."/>
            <person name="Saada N."/>
            <person name="Tang L."/>
            <person name="Weissenberger G."/>
            <person name="Zhu Y."/>
            <person name="Hemphill L."/>
            <person name="Shang Y."/>
            <person name="Youmans B."/>
            <person name="Ayvaz T."/>
            <person name="Ross M."/>
            <person name="Santibanez J."/>
            <person name="Aqrawi P."/>
            <person name="Gross S."/>
            <person name="Joshi V."/>
            <person name="Fowler G."/>
            <person name="Nazareth L."/>
            <person name="Reid J."/>
            <person name="Worley K."/>
            <person name="Petrosino J."/>
            <person name="Highlander S."/>
            <person name="Gibbs R."/>
            <person name="Gibbs R."/>
        </authorList>
    </citation>
    <scope>NUCLEOTIDE SEQUENCE [LARGE SCALE GENOMIC DNA]</scope>
    <source>
        <strain evidence="12">ATCC 19194</strain>
    </source>
</reference>
<feature type="binding site" evidence="9">
    <location>
        <position position="362"/>
    </location>
    <ligand>
        <name>Mn(2+)</name>
        <dbReference type="ChEBI" id="CHEBI:29035"/>
        <label>1</label>
    </ligand>
</feature>
<dbReference type="AlphaFoldDB" id="D4XLP5"/>
<accession>D4XLP5</accession>
<evidence type="ECO:0000256" key="4">
    <source>
        <dbReference type="ARBA" id="ARBA00022438"/>
    </source>
</evidence>
<sequence length="509" mass="55094">MLRIATSYLKVFNEIIFIFYRLGSKQTMKFTLDHAFPTQTASESLWILVDSEQLQTNLNSYQISQLEEVLTATQFKASFNESLALIAKVAEQSNTQLLGIGNAAELKAIKLAKLAQTIIKSSQNKFKQISVDLSALPAELHSLFALSLTQAAYGYDEFKSKKNAFVLETIHLIASQTTLDDAQLNLIHAVQSGQSYARDLGNRPGNICFPEYLADQALSLAAQYPDRLKVTVLDEQQMADLGMHAFLAVSKGSDRPGRIITLEYNAKIEQAPVVLVGKGVTFDTGGISLKPGLGMDEMKFDMCGAASVLGTMQALCEAQLPIHVVGAIAAAENMPSGGATRPGDIVTTMSGQTVEILNTDAEGRLVLCDTLTYVKRFNPALVIDIATLTGACVVALGKVVSGLFTPDDELAQALQQAGEQSHDRVWRMPVMEDYQELLDSPFADIANIGGPHGGAITAACFLERFTRDYRWAHLDVAGTAWLSGAAKGATGRPVPLLMQFLANRVEAKN</sequence>
<keyword evidence="8 9" id="KW-0464">Manganese</keyword>
<keyword evidence="5 9" id="KW-0645">Protease</keyword>
<protein>
    <recommendedName>
        <fullName evidence="9">Probable cytosol aminopeptidase</fullName>
        <ecNumber evidence="9">3.4.11.1</ecNumber>
    </recommendedName>
    <alternativeName>
        <fullName evidence="9">Leucine aminopeptidase</fullName>
        <shortName evidence="9">LAP</shortName>
        <ecNumber evidence="9">3.4.11.10</ecNumber>
    </alternativeName>
    <alternativeName>
        <fullName evidence="9">Leucyl aminopeptidase</fullName>
    </alternativeName>
</protein>
<keyword evidence="4 9" id="KW-0031">Aminopeptidase</keyword>
<feature type="domain" description="Cytosol aminopeptidase" evidence="10">
    <location>
        <begin position="358"/>
        <end position="365"/>
    </location>
</feature>
<evidence type="ECO:0000259" key="10">
    <source>
        <dbReference type="PROSITE" id="PS00631"/>
    </source>
</evidence>
<keyword evidence="9" id="KW-0963">Cytoplasm</keyword>
<dbReference type="Pfam" id="PF02789">
    <property type="entry name" value="Peptidase_M17_N"/>
    <property type="match status" value="1"/>
</dbReference>
<dbReference type="InterPro" id="IPR000819">
    <property type="entry name" value="Peptidase_M17_C"/>
</dbReference>
<dbReference type="SUPFAM" id="SSF52949">
    <property type="entry name" value="Macro domain-like"/>
    <property type="match status" value="1"/>
</dbReference>
<dbReference type="InterPro" id="IPR008283">
    <property type="entry name" value="Peptidase_M17_N"/>
</dbReference>
<comment type="caution">
    <text evidence="11">The sequence shown here is derived from an EMBL/GenBank/DDBJ whole genome shotgun (WGS) entry which is preliminary data.</text>
</comment>
<comment type="subcellular location">
    <subcellularLocation>
        <location evidence="9">Cytoplasm</location>
    </subcellularLocation>
</comment>
<dbReference type="MEROPS" id="M17.003"/>
<feature type="active site" evidence="9">
    <location>
        <position position="364"/>
    </location>
</feature>
<dbReference type="HAMAP" id="MF_00181">
    <property type="entry name" value="Cytosol_peptidase_M17"/>
    <property type="match status" value="1"/>
</dbReference>
<dbReference type="GO" id="GO:0030145">
    <property type="term" value="F:manganese ion binding"/>
    <property type="evidence" value="ECO:0007669"/>
    <property type="project" value="UniProtKB-UniRule"/>
</dbReference>
<dbReference type="NCBIfam" id="NF002074">
    <property type="entry name" value="PRK00913.1-4"/>
    <property type="match status" value="1"/>
</dbReference>